<protein>
    <submittedName>
        <fullName evidence="1">Uncharacterized protein</fullName>
    </submittedName>
</protein>
<dbReference type="RefSeq" id="WP_420070424.1">
    <property type="nucleotide sequence ID" value="NZ_JBCHKQ010000014.1"/>
</dbReference>
<keyword evidence="2" id="KW-1185">Reference proteome</keyword>
<feature type="non-terminal residue" evidence="1">
    <location>
        <position position="1"/>
    </location>
</feature>
<accession>A0ABU9UE68</accession>
<organism evidence="1 2">
    <name type="scientific">Rarispira pelagica</name>
    <dbReference type="NCBI Taxonomy" id="3141764"/>
    <lineage>
        <taxon>Bacteria</taxon>
        <taxon>Pseudomonadati</taxon>
        <taxon>Spirochaetota</taxon>
        <taxon>Spirochaetia</taxon>
        <taxon>Winmispirales</taxon>
        <taxon>Winmispiraceae</taxon>
        <taxon>Rarispira</taxon>
    </lineage>
</organism>
<sequence>SLPKPAVLYRSLSIRSVHIIYRQIPLYARLKPVLLIPLITPLPYFPSLKTVLNSITQSFNTLLQKF</sequence>
<name>A0ABU9UE68_9SPIR</name>
<dbReference type="Proteomes" id="UP001466331">
    <property type="component" value="Unassembled WGS sequence"/>
</dbReference>
<evidence type="ECO:0000313" key="2">
    <source>
        <dbReference type="Proteomes" id="UP001466331"/>
    </source>
</evidence>
<comment type="caution">
    <text evidence="1">The sequence shown here is derived from an EMBL/GenBank/DDBJ whole genome shotgun (WGS) entry which is preliminary data.</text>
</comment>
<proteinExistence type="predicted"/>
<dbReference type="EMBL" id="JBCHKQ010000014">
    <property type="protein sequence ID" value="MEM5948972.1"/>
    <property type="molecule type" value="Genomic_DNA"/>
</dbReference>
<gene>
    <name evidence="1" type="ORF">WKV44_10535</name>
</gene>
<reference evidence="1 2" key="1">
    <citation type="submission" date="2024-03" db="EMBL/GenBank/DDBJ databases">
        <title>Ignisphaera cupida sp. nov., a hyperthermophilic hydrolytic archaeon from a hot spring of Kamchatka, and proposal of Ignisphaeraceae fam. nov.</title>
        <authorList>
            <person name="Podosokorskaya O.A."/>
            <person name="Elcheninov A.G."/>
            <person name="Maltseva A.I."/>
            <person name="Zayulina K.S."/>
            <person name="Novikov A."/>
            <person name="Merkel A.Y."/>
        </authorList>
    </citation>
    <scope>NUCLEOTIDE SEQUENCE [LARGE SCALE GENOMIC DNA]</scope>
    <source>
        <strain evidence="1 2">38H-sp</strain>
    </source>
</reference>
<evidence type="ECO:0000313" key="1">
    <source>
        <dbReference type="EMBL" id="MEM5948972.1"/>
    </source>
</evidence>